<accession>A0A7W5BAC4</accession>
<dbReference type="NCBIfam" id="TIGR02595">
    <property type="entry name" value="PEP_CTERM"/>
    <property type="match status" value="1"/>
</dbReference>
<sequence length="231" mass="23893">MKFVKFAVVAAMMSAGAVQAGSIQLLSNGSFETGNLNGWTTSGLGSTGTCAGAGRDWNVAKVGSATGCSTVGNPIDGSYAAYVMNDGTATTKYTLAQNFFVPQGLKEATLSWSDSIVASYSGQARSFKVDILQGATLLGNVFSYDIASETNMAWDARSINVSALLASHQGQNLTLRFSNYIPQTWTGAAGLAIDNVSLSAKVPEPSSLLLVAAGLLVAGFARRRCTPAVAL</sequence>
<protein>
    <recommendedName>
        <fullName evidence="2">Ice-binding protein C-terminal domain-containing protein</fullName>
    </recommendedName>
</protein>
<proteinExistence type="predicted"/>
<feature type="signal peptide" evidence="1">
    <location>
        <begin position="1"/>
        <end position="20"/>
    </location>
</feature>
<name>A0A7W5BAC4_9BURK</name>
<organism evidence="3 4">
    <name type="scientific">Pseudoduganella violacea</name>
    <dbReference type="NCBI Taxonomy" id="1715466"/>
    <lineage>
        <taxon>Bacteria</taxon>
        <taxon>Pseudomonadati</taxon>
        <taxon>Pseudomonadota</taxon>
        <taxon>Betaproteobacteria</taxon>
        <taxon>Burkholderiales</taxon>
        <taxon>Oxalobacteraceae</taxon>
        <taxon>Telluria group</taxon>
        <taxon>Pseudoduganella</taxon>
    </lineage>
</organism>
<dbReference type="EMBL" id="JACHXD010000006">
    <property type="protein sequence ID" value="MBB3119504.1"/>
    <property type="molecule type" value="Genomic_DNA"/>
</dbReference>
<evidence type="ECO:0000313" key="3">
    <source>
        <dbReference type="EMBL" id="MBB3119504.1"/>
    </source>
</evidence>
<keyword evidence="4" id="KW-1185">Reference proteome</keyword>
<evidence type="ECO:0000256" key="1">
    <source>
        <dbReference type="SAM" id="SignalP"/>
    </source>
</evidence>
<dbReference type="AlphaFoldDB" id="A0A7W5BAC4"/>
<evidence type="ECO:0000313" key="4">
    <source>
        <dbReference type="Proteomes" id="UP000541535"/>
    </source>
</evidence>
<keyword evidence="1" id="KW-0732">Signal</keyword>
<reference evidence="3 4" key="1">
    <citation type="submission" date="2020-08" db="EMBL/GenBank/DDBJ databases">
        <title>Genomic Encyclopedia of Type Strains, Phase III (KMG-III): the genomes of soil and plant-associated and newly described type strains.</title>
        <authorList>
            <person name="Whitman W."/>
        </authorList>
    </citation>
    <scope>NUCLEOTIDE SEQUENCE [LARGE SCALE GENOMIC DNA]</scope>
    <source>
        <strain evidence="3 4">CECT 8897</strain>
    </source>
</reference>
<feature type="chain" id="PRO_5031146851" description="Ice-binding protein C-terminal domain-containing protein" evidence="1">
    <location>
        <begin position="21"/>
        <end position="231"/>
    </location>
</feature>
<gene>
    <name evidence="3" type="ORF">FHS03_002556</name>
</gene>
<dbReference type="RefSeq" id="WP_183441335.1">
    <property type="nucleotide sequence ID" value="NZ_JACHXD010000006.1"/>
</dbReference>
<dbReference type="Proteomes" id="UP000541535">
    <property type="component" value="Unassembled WGS sequence"/>
</dbReference>
<dbReference type="Pfam" id="PF07589">
    <property type="entry name" value="PEP-CTERM"/>
    <property type="match status" value="1"/>
</dbReference>
<feature type="domain" description="Ice-binding protein C-terminal" evidence="2">
    <location>
        <begin position="202"/>
        <end position="223"/>
    </location>
</feature>
<comment type="caution">
    <text evidence="3">The sequence shown here is derived from an EMBL/GenBank/DDBJ whole genome shotgun (WGS) entry which is preliminary data.</text>
</comment>
<evidence type="ECO:0000259" key="2">
    <source>
        <dbReference type="Pfam" id="PF07589"/>
    </source>
</evidence>
<dbReference type="Gene3D" id="2.60.120.260">
    <property type="entry name" value="Galactose-binding domain-like"/>
    <property type="match status" value="1"/>
</dbReference>
<dbReference type="InterPro" id="IPR013424">
    <property type="entry name" value="Ice-binding_C"/>
</dbReference>